<dbReference type="OrthoDB" id="2016588at2759"/>
<feature type="domain" description="Cystatin" evidence="4">
    <location>
        <begin position="286"/>
        <end position="353"/>
    </location>
</feature>
<dbReference type="EMBL" id="JABWDY010016696">
    <property type="protein sequence ID" value="KAF5195920.1"/>
    <property type="molecule type" value="Genomic_DNA"/>
</dbReference>
<organism evidence="5 6">
    <name type="scientific">Thalictrum thalictroides</name>
    <name type="common">Rue-anemone</name>
    <name type="synonym">Anemone thalictroides</name>
    <dbReference type="NCBI Taxonomy" id="46969"/>
    <lineage>
        <taxon>Eukaryota</taxon>
        <taxon>Viridiplantae</taxon>
        <taxon>Streptophyta</taxon>
        <taxon>Embryophyta</taxon>
        <taxon>Tracheophyta</taxon>
        <taxon>Spermatophyta</taxon>
        <taxon>Magnoliopsida</taxon>
        <taxon>Ranunculales</taxon>
        <taxon>Ranunculaceae</taxon>
        <taxon>Thalictroideae</taxon>
        <taxon>Thalictrum</taxon>
    </lineage>
</organism>
<evidence type="ECO:0000259" key="4">
    <source>
        <dbReference type="Pfam" id="PF16845"/>
    </source>
</evidence>
<accession>A0A7J6WH05</accession>
<dbReference type="InterPro" id="IPR000010">
    <property type="entry name" value="Cystatin_dom"/>
</dbReference>
<sequence length="373" mass="43378">MRRLRRAAKRSEFRSVREFEYLTKRMEFTPRAQALRRTFGLVTTTTSKKIRHIALSAIKDHNAIKGTNMYLVSILEARVMEESIGLLYWFALCVKPVKTTKERAEWFPPTEIIEKMVWVGESKESIVCYKPRLNYLIDSDVDFQFDFDFKQPFPQRPSSTKTKKLAQFALEEFNTSVGQSYCFKLKDSENVKITLAKWGSRIYPKGAAGYSVFNVYLFDLNKLVENKHIPINLMVVTKTWLQTLDDKKADSFLDNLSLPRDLPVIERRTLTEVISSYPILEVSLTGPTVETKAWFAVEDELFKRNRQLEFVRVVRGSITTCAGKVFNLTIEAWDDGVLKKFDTHVWERKWRGTCFTYPFEETTTSSEILVGIF</sequence>
<dbReference type="PANTHER" id="PTHR11413">
    <property type="entry name" value="CYSTATIN FAMILY MEMBER"/>
    <property type="match status" value="1"/>
</dbReference>
<dbReference type="InterPro" id="IPR027214">
    <property type="entry name" value="Cystatin"/>
</dbReference>
<evidence type="ECO:0000256" key="1">
    <source>
        <dbReference type="ARBA" id="ARBA00022690"/>
    </source>
</evidence>
<evidence type="ECO:0000256" key="2">
    <source>
        <dbReference type="ARBA" id="ARBA00022704"/>
    </source>
</evidence>
<dbReference type="Proteomes" id="UP000554482">
    <property type="component" value="Unassembled WGS sequence"/>
</dbReference>
<reference evidence="5 6" key="1">
    <citation type="submission" date="2020-06" db="EMBL/GenBank/DDBJ databases">
        <title>Transcriptomic and genomic resources for Thalictrum thalictroides and T. hernandezii: Facilitating candidate gene discovery in an emerging model plant lineage.</title>
        <authorList>
            <person name="Arias T."/>
            <person name="Riano-Pachon D.M."/>
            <person name="Di Stilio V.S."/>
        </authorList>
    </citation>
    <scope>NUCLEOTIDE SEQUENCE [LARGE SCALE GENOMIC DNA]</scope>
    <source>
        <strain evidence="6">cv. WT478/WT964</strain>
        <tissue evidence="5">Leaves</tissue>
    </source>
</reference>
<evidence type="ECO:0000313" key="5">
    <source>
        <dbReference type="EMBL" id="KAF5195920.1"/>
    </source>
</evidence>
<dbReference type="AlphaFoldDB" id="A0A7J6WH05"/>
<dbReference type="GO" id="GO:0004869">
    <property type="term" value="F:cysteine-type endopeptidase inhibitor activity"/>
    <property type="evidence" value="ECO:0007669"/>
    <property type="project" value="UniProtKB-KW"/>
</dbReference>
<dbReference type="Gene3D" id="3.10.450.10">
    <property type="match status" value="1"/>
</dbReference>
<evidence type="ECO:0000313" key="6">
    <source>
        <dbReference type="Proteomes" id="UP000554482"/>
    </source>
</evidence>
<name>A0A7J6WH05_THATH</name>
<evidence type="ECO:0000256" key="3">
    <source>
        <dbReference type="RuleBase" id="RU362130"/>
    </source>
</evidence>
<dbReference type="PANTHER" id="PTHR11413:SF103">
    <property type="entry name" value="CYSTEINE PROTEINASE INHIBITOR 12"/>
    <property type="match status" value="1"/>
</dbReference>
<proteinExistence type="inferred from homology"/>
<dbReference type="InterPro" id="IPR046350">
    <property type="entry name" value="Cystatin_sf"/>
</dbReference>
<comment type="caution">
    <text evidence="5">The sequence shown here is derived from an EMBL/GenBank/DDBJ whole genome shotgun (WGS) entry which is preliminary data.</text>
</comment>
<protein>
    <recommendedName>
        <fullName evidence="3">Cysteine proteinase inhibitor</fullName>
    </recommendedName>
</protein>
<comment type="similarity">
    <text evidence="3">Belongs to the cystatin family. Phytocystatin subfamily.</text>
</comment>
<keyword evidence="2 3" id="KW-0789">Thiol protease inhibitor</keyword>
<dbReference type="Pfam" id="PF16845">
    <property type="entry name" value="SQAPI"/>
    <property type="match status" value="1"/>
</dbReference>
<gene>
    <name evidence="5" type="ORF">FRX31_014496</name>
</gene>
<keyword evidence="6" id="KW-1185">Reference proteome</keyword>
<keyword evidence="1 3" id="KW-0646">Protease inhibitor</keyword>
<dbReference type="SUPFAM" id="SSF54403">
    <property type="entry name" value="Cystatin/monellin"/>
    <property type="match status" value="1"/>
</dbReference>